<dbReference type="Proteomes" id="UP001164929">
    <property type="component" value="Chromosome 13"/>
</dbReference>
<organism evidence="13 14">
    <name type="scientific">Populus alba x Populus x berolinensis</name>
    <dbReference type="NCBI Taxonomy" id="444605"/>
    <lineage>
        <taxon>Eukaryota</taxon>
        <taxon>Viridiplantae</taxon>
        <taxon>Streptophyta</taxon>
        <taxon>Embryophyta</taxon>
        <taxon>Tracheophyta</taxon>
        <taxon>Spermatophyta</taxon>
        <taxon>Magnoliopsida</taxon>
        <taxon>eudicotyledons</taxon>
        <taxon>Gunneridae</taxon>
        <taxon>Pentapetalae</taxon>
        <taxon>rosids</taxon>
        <taxon>fabids</taxon>
        <taxon>Malpighiales</taxon>
        <taxon>Salicaceae</taxon>
        <taxon>Saliceae</taxon>
        <taxon>Populus</taxon>
    </lineage>
</organism>
<keyword evidence="8" id="KW-0067">ATP-binding</keyword>
<dbReference type="Pfam" id="PF00176">
    <property type="entry name" value="SNF2-rel_dom"/>
    <property type="match status" value="1"/>
</dbReference>
<feature type="region of interest" description="Disordered" evidence="11">
    <location>
        <begin position="436"/>
        <end position="462"/>
    </location>
</feature>
<dbReference type="InterPro" id="IPR027417">
    <property type="entry name" value="P-loop_NTPase"/>
</dbReference>
<dbReference type="Gene3D" id="3.40.50.10810">
    <property type="entry name" value="Tandem AAA-ATPase domain"/>
    <property type="match status" value="1"/>
</dbReference>
<feature type="region of interest" description="Disordered" evidence="11">
    <location>
        <begin position="633"/>
        <end position="654"/>
    </location>
</feature>
<keyword evidence="6" id="KW-0347">Helicase</keyword>
<dbReference type="GO" id="GO:0010468">
    <property type="term" value="P:regulation of gene expression"/>
    <property type="evidence" value="ECO:0007669"/>
    <property type="project" value="UniProtKB-ARBA"/>
</dbReference>
<evidence type="ECO:0000256" key="3">
    <source>
        <dbReference type="ARBA" id="ARBA00022723"/>
    </source>
</evidence>
<evidence type="ECO:0000256" key="4">
    <source>
        <dbReference type="ARBA" id="ARBA00022741"/>
    </source>
</evidence>
<keyword evidence="4" id="KW-0547">Nucleotide-binding</keyword>
<keyword evidence="7" id="KW-0862">Zinc</keyword>
<dbReference type="PANTHER" id="PTHR45797:SF1">
    <property type="entry name" value="HELICASE ARIP4"/>
    <property type="match status" value="1"/>
</dbReference>
<dbReference type="InterPro" id="IPR025766">
    <property type="entry name" value="ADD"/>
</dbReference>
<evidence type="ECO:0000256" key="2">
    <source>
        <dbReference type="ARBA" id="ARBA00007025"/>
    </source>
</evidence>
<dbReference type="InterPro" id="IPR044574">
    <property type="entry name" value="ARIP4-like"/>
</dbReference>
<dbReference type="PROSITE" id="PS51533">
    <property type="entry name" value="ADD"/>
    <property type="match status" value="1"/>
</dbReference>
<proteinExistence type="inferred from homology"/>
<accession>A0AAD6LWX1</accession>
<evidence type="ECO:0000256" key="9">
    <source>
        <dbReference type="ARBA" id="ARBA00023125"/>
    </source>
</evidence>
<dbReference type="InterPro" id="IPR038718">
    <property type="entry name" value="SNF2-like_sf"/>
</dbReference>
<keyword evidence="10" id="KW-0539">Nucleus</keyword>
<evidence type="ECO:0000256" key="7">
    <source>
        <dbReference type="ARBA" id="ARBA00022833"/>
    </source>
</evidence>
<keyword evidence="5" id="KW-0863">Zinc-finger</keyword>
<dbReference type="InterPro" id="IPR011011">
    <property type="entry name" value="Znf_FYVE_PHD"/>
</dbReference>
<dbReference type="GO" id="GO:0003677">
    <property type="term" value="F:DNA binding"/>
    <property type="evidence" value="ECO:0007669"/>
    <property type="project" value="UniProtKB-KW"/>
</dbReference>
<reference evidence="13" key="1">
    <citation type="journal article" date="2023" name="Mol. Ecol. Resour.">
        <title>Chromosome-level genome assembly of a triploid poplar Populus alba 'Berolinensis'.</title>
        <authorList>
            <person name="Chen S."/>
            <person name="Yu Y."/>
            <person name="Wang X."/>
            <person name="Wang S."/>
            <person name="Zhang T."/>
            <person name="Zhou Y."/>
            <person name="He R."/>
            <person name="Meng N."/>
            <person name="Wang Y."/>
            <person name="Liu W."/>
            <person name="Liu Z."/>
            <person name="Liu J."/>
            <person name="Guo Q."/>
            <person name="Huang H."/>
            <person name="Sederoff R.R."/>
            <person name="Wang G."/>
            <person name="Qu G."/>
            <person name="Chen S."/>
        </authorList>
    </citation>
    <scope>NUCLEOTIDE SEQUENCE</scope>
    <source>
        <strain evidence="13">SC-2020</strain>
    </source>
</reference>
<keyword evidence="9" id="KW-0238">DNA-binding</keyword>
<feature type="compositionally biased region" description="Acidic residues" evidence="11">
    <location>
        <begin position="19"/>
        <end position="35"/>
    </location>
</feature>
<feature type="region of interest" description="Disordered" evidence="11">
    <location>
        <begin position="1"/>
        <end position="53"/>
    </location>
</feature>
<dbReference type="GO" id="GO:0005634">
    <property type="term" value="C:nucleus"/>
    <property type="evidence" value="ECO:0007669"/>
    <property type="project" value="UniProtKB-SubCell"/>
</dbReference>
<comment type="subcellular location">
    <subcellularLocation>
        <location evidence="1">Nucleus</location>
    </subcellularLocation>
</comment>
<name>A0AAD6LWX1_9ROSI</name>
<dbReference type="SUPFAM" id="SSF57903">
    <property type="entry name" value="FYVE/PHD zinc finger"/>
    <property type="match status" value="1"/>
</dbReference>
<evidence type="ECO:0000259" key="12">
    <source>
        <dbReference type="PROSITE" id="PS51533"/>
    </source>
</evidence>
<dbReference type="GO" id="GO:0008270">
    <property type="term" value="F:zinc ion binding"/>
    <property type="evidence" value="ECO:0007669"/>
    <property type="project" value="UniProtKB-KW"/>
</dbReference>
<protein>
    <recommendedName>
        <fullName evidence="12">PHD-type domain-containing protein</fullName>
    </recommendedName>
</protein>
<keyword evidence="3" id="KW-0479">Metal-binding</keyword>
<keyword evidence="6" id="KW-0378">Hydrolase</keyword>
<dbReference type="PANTHER" id="PTHR45797">
    <property type="entry name" value="RAD54-LIKE"/>
    <property type="match status" value="1"/>
</dbReference>
<dbReference type="AlphaFoldDB" id="A0AAD6LWX1"/>
<keyword evidence="14" id="KW-1185">Reference proteome</keyword>
<evidence type="ECO:0000256" key="1">
    <source>
        <dbReference type="ARBA" id="ARBA00004123"/>
    </source>
</evidence>
<evidence type="ECO:0000256" key="11">
    <source>
        <dbReference type="SAM" id="MobiDB-lite"/>
    </source>
</evidence>
<dbReference type="EMBL" id="JAQIZT010000013">
    <property type="protein sequence ID" value="KAJ6974818.1"/>
    <property type="molecule type" value="Genomic_DNA"/>
</dbReference>
<evidence type="ECO:0000256" key="8">
    <source>
        <dbReference type="ARBA" id="ARBA00022840"/>
    </source>
</evidence>
<gene>
    <name evidence="13" type="ORF">NC653_030835</name>
</gene>
<evidence type="ECO:0000256" key="5">
    <source>
        <dbReference type="ARBA" id="ARBA00022771"/>
    </source>
</evidence>
<dbReference type="SUPFAM" id="SSF52540">
    <property type="entry name" value="P-loop containing nucleoside triphosphate hydrolases"/>
    <property type="match status" value="1"/>
</dbReference>
<feature type="domain" description="PHD-type" evidence="12">
    <location>
        <begin position="510"/>
        <end position="640"/>
    </location>
</feature>
<dbReference type="GO" id="GO:0016887">
    <property type="term" value="F:ATP hydrolysis activity"/>
    <property type="evidence" value="ECO:0007669"/>
    <property type="project" value="InterPro"/>
</dbReference>
<feature type="compositionally biased region" description="Basic and acidic residues" evidence="11">
    <location>
        <begin position="448"/>
        <end position="458"/>
    </location>
</feature>
<sequence length="950" mass="106741">MEDKHEEVEDIESGLSDSFIDDDDDDDSDNDDDNEPSTSGQDDGTRIQEPLTDQEVEELVAEFLEVESKAAEAQEALEKESLAKIESDVREELAQSLQGDDLEAAVEDEMATFREEWENVLDELETESYHLLILNFMHRDMAAIIVYVALADSIWLDGCSLLSKPEMQHQLYKSYQEQLDGTGIELPSLYKWIESQAPNSCCTEAWKRRAHWVGTQVTKETTDTVADAEKYLQIHRPVRRRHGKLLEEGASGFLQKKLAMDGSEAIAENGEVDWASMKKLFSTSSSEDVASFGSRHWASVYLANTPQEAALMGLKFPGVNEVEEIEDIDGNSSDPFVAEAIANEKELVLSEEQRKNYRKVKEEDDAKIDQKLQLRLKQRRCLKRRKQGVSSVVQEMGTNMAESLPLDDNYHEATCQDLKKDVCENSGDLDMEQLMNESNSVFPESDASEPRRSKRPNESEDLSINNKKIRTVIIDSDNEADILEDKSVHGIKVEDQSTLLENIGDSSAGCNPSLGSSEKFQCTACDKVAVEVHSHPLLKVIVCKDCKFLMEEKMHLKDPDCSECYCGWCGRNNDLVSCKSCRTLFCTACIKRNIGEEYLYKVPVSGWQCCCCSPSLLQRLTSQLEKAMGSGDIMVSSSDSDSDSSDTNDGVTISSKRKKKKKIRRIIDDAELGEETKRKIAIEKERQERLKSLKVKFSDKSKMMNFASCSGNLPEGTSVEVIGDATTGYIVNVVREKGEEAVRIPPSLSSKLKAHQVAGIRFLWENIIQSIRKVKSGDNGLGCILAHTMGLGKTFQVIAFLYTAMRGVDLGLRTALIVTPVNVLHNWRKEFMKWTPSEVKPLRVFMLEDVSRERRVELLAKWRAKGGVFLIGYSAFRNLSLGKNVKERKYGLEKCVVPCRPMAFSNCDVSPLEADMESNNNIANQKTGTLYKYLFTMFLFIQAVQNNVLA</sequence>
<evidence type="ECO:0000313" key="13">
    <source>
        <dbReference type="EMBL" id="KAJ6974818.1"/>
    </source>
</evidence>
<dbReference type="GO" id="GO:0004386">
    <property type="term" value="F:helicase activity"/>
    <property type="evidence" value="ECO:0007669"/>
    <property type="project" value="UniProtKB-KW"/>
</dbReference>
<evidence type="ECO:0000256" key="6">
    <source>
        <dbReference type="ARBA" id="ARBA00022806"/>
    </source>
</evidence>
<comment type="similarity">
    <text evidence="2">Belongs to the SNF2/RAD54 helicase family.</text>
</comment>
<comment type="caution">
    <text evidence="13">The sequence shown here is derived from an EMBL/GenBank/DDBJ whole genome shotgun (WGS) entry which is preliminary data.</text>
</comment>
<evidence type="ECO:0000313" key="14">
    <source>
        <dbReference type="Proteomes" id="UP001164929"/>
    </source>
</evidence>
<dbReference type="GO" id="GO:0005524">
    <property type="term" value="F:ATP binding"/>
    <property type="evidence" value="ECO:0007669"/>
    <property type="project" value="UniProtKB-KW"/>
</dbReference>
<evidence type="ECO:0000256" key="10">
    <source>
        <dbReference type="ARBA" id="ARBA00023242"/>
    </source>
</evidence>
<dbReference type="CDD" id="cd11726">
    <property type="entry name" value="ADDz_ATRX"/>
    <property type="match status" value="1"/>
</dbReference>
<dbReference type="InterPro" id="IPR000330">
    <property type="entry name" value="SNF2_N"/>
</dbReference>